<dbReference type="AlphaFoldDB" id="A0A1I0WNF7"/>
<sequence>GLYNRILKGLDSGLVLRTDNGSQFISGVFEKGCMDEKVVHERIPVRSPNYNAFIESYHRYLQEECLNNEMYLSLKELENDLNDYVYRYNHERIHSSIGYVSHMNIIKIKFQLSLKF</sequence>
<dbReference type="RefSeq" id="WP_143087289.1">
    <property type="nucleotide sequence ID" value="NZ_FOKI01000005.1"/>
</dbReference>
<dbReference type="OrthoDB" id="9781005at2"/>
<dbReference type="InterPro" id="IPR012337">
    <property type="entry name" value="RNaseH-like_sf"/>
</dbReference>
<dbReference type="Proteomes" id="UP000198619">
    <property type="component" value="Unassembled WGS sequence"/>
</dbReference>
<dbReference type="PROSITE" id="PS50994">
    <property type="entry name" value="INTEGRASE"/>
    <property type="match status" value="1"/>
</dbReference>
<reference evidence="2 3" key="1">
    <citation type="submission" date="2016-10" db="EMBL/GenBank/DDBJ databases">
        <authorList>
            <person name="de Groot N.N."/>
        </authorList>
    </citation>
    <scope>NUCLEOTIDE SEQUENCE [LARGE SCALE GENOMIC DNA]</scope>
    <source>
        <strain evidence="2 3">DSM 12271</strain>
    </source>
</reference>
<proteinExistence type="predicted"/>
<evidence type="ECO:0000259" key="1">
    <source>
        <dbReference type="PROSITE" id="PS50994"/>
    </source>
</evidence>
<dbReference type="Pfam" id="PF13683">
    <property type="entry name" value="rve_3"/>
    <property type="match status" value="1"/>
</dbReference>
<dbReference type="EMBL" id="FOKI01000005">
    <property type="protein sequence ID" value="SFA89927.1"/>
    <property type="molecule type" value="Genomic_DNA"/>
</dbReference>
<dbReference type="Gene3D" id="3.30.420.10">
    <property type="entry name" value="Ribonuclease H-like superfamily/Ribonuclease H"/>
    <property type="match status" value="1"/>
</dbReference>
<accession>A0A1I0WNF7</accession>
<organism evidence="2 3">
    <name type="scientific">Clostridium frigidicarnis</name>
    <dbReference type="NCBI Taxonomy" id="84698"/>
    <lineage>
        <taxon>Bacteria</taxon>
        <taxon>Bacillati</taxon>
        <taxon>Bacillota</taxon>
        <taxon>Clostridia</taxon>
        <taxon>Eubacteriales</taxon>
        <taxon>Clostridiaceae</taxon>
        <taxon>Clostridium</taxon>
    </lineage>
</organism>
<name>A0A1I0WNF7_9CLOT</name>
<dbReference type="InterPro" id="IPR036397">
    <property type="entry name" value="RNaseH_sf"/>
</dbReference>
<dbReference type="GO" id="GO:0003676">
    <property type="term" value="F:nucleic acid binding"/>
    <property type="evidence" value="ECO:0007669"/>
    <property type="project" value="InterPro"/>
</dbReference>
<gene>
    <name evidence="2" type="ORF">SAMN04488528_1005203</name>
</gene>
<dbReference type="SUPFAM" id="SSF53098">
    <property type="entry name" value="Ribonuclease H-like"/>
    <property type="match status" value="1"/>
</dbReference>
<dbReference type="PANTHER" id="PTHR47515">
    <property type="entry name" value="LOW CALCIUM RESPONSE LOCUS PROTEIN T"/>
    <property type="match status" value="1"/>
</dbReference>
<feature type="non-terminal residue" evidence="2">
    <location>
        <position position="1"/>
    </location>
</feature>
<feature type="domain" description="Integrase catalytic" evidence="1">
    <location>
        <begin position="1"/>
        <end position="109"/>
    </location>
</feature>
<evidence type="ECO:0000313" key="2">
    <source>
        <dbReference type="EMBL" id="SFA89927.1"/>
    </source>
</evidence>
<keyword evidence="3" id="KW-1185">Reference proteome</keyword>
<dbReference type="PANTHER" id="PTHR47515:SF1">
    <property type="entry name" value="BLR2054 PROTEIN"/>
    <property type="match status" value="1"/>
</dbReference>
<evidence type="ECO:0000313" key="3">
    <source>
        <dbReference type="Proteomes" id="UP000198619"/>
    </source>
</evidence>
<dbReference type="InterPro" id="IPR001584">
    <property type="entry name" value="Integrase_cat-core"/>
</dbReference>
<protein>
    <submittedName>
        <fullName evidence="2">Integrase core domain-containing protein</fullName>
    </submittedName>
</protein>
<dbReference type="GO" id="GO:0015074">
    <property type="term" value="P:DNA integration"/>
    <property type="evidence" value="ECO:0007669"/>
    <property type="project" value="InterPro"/>
</dbReference>